<keyword evidence="12" id="KW-0539">Nucleus</keyword>
<comment type="similarity">
    <text evidence="2">Belongs to the dynein light chain Tctex-type family.</text>
</comment>
<dbReference type="AlphaFoldDB" id="A0A8B9DYL5"/>
<keyword evidence="11" id="KW-0804">Transcription</keyword>
<feature type="compositionally biased region" description="Basic and acidic residues" evidence="14">
    <location>
        <begin position="494"/>
        <end position="508"/>
    </location>
</feature>
<dbReference type="PROSITE" id="PS50016">
    <property type="entry name" value="ZF_PHD_2"/>
    <property type="match status" value="2"/>
</dbReference>
<feature type="region of interest" description="Disordered" evidence="14">
    <location>
        <begin position="181"/>
        <end position="210"/>
    </location>
</feature>
<comment type="similarity">
    <text evidence="3">Belongs to the SAYP family.</text>
</comment>
<dbReference type="CDD" id="cd21085">
    <property type="entry name" value="WH_NTD_PHF10"/>
    <property type="match status" value="1"/>
</dbReference>
<feature type="domain" description="PHD-type" evidence="15">
    <location>
        <begin position="526"/>
        <end position="585"/>
    </location>
</feature>
<evidence type="ECO:0000256" key="2">
    <source>
        <dbReference type="ARBA" id="ARBA00005361"/>
    </source>
</evidence>
<name>A0A8B9DYL5_ANSCY</name>
<evidence type="ECO:0000256" key="10">
    <source>
        <dbReference type="ARBA" id="ARBA00023015"/>
    </source>
</evidence>
<dbReference type="Pfam" id="PF00628">
    <property type="entry name" value="PHD"/>
    <property type="match status" value="2"/>
</dbReference>
<dbReference type="CDD" id="cd21460">
    <property type="entry name" value="DLC-like_TCTEX1D3"/>
    <property type="match status" value="1"/>
</dbReference>
<comment type="subcellular location">
    <subcellularLocation>
        <location evidence="1">Nucleus</location>
    </subcellularLocation>
</comment>
<dbReference type="Proteomes" id="UP000694521">
    <property type="component" value="Unplaced"/>
</dbReference>
<dbReference type="CDD" id="cd15528">
    <property type="entry name" value="PHD1_PHF10"/>
    <property type="match status" value="1"/>
</dbReference>
<dbReference type="SMART" id="SM00249">
    <property type="entry name" value="PHD"/>
    <property type="match status" value="2"/>
</dbReference>
<keyword evidence="17" id="KW-1185">Reference proteome</keyword>
<dbReference type="InterPro" id="IPR013083">
    <property type="entry name" value="Znf_RING/FYVE/PHD"/>
</dbReference>
<reference evidence="16" key="1">
    <citation type="submission" date="2025-08" db="UniProtKB">
        <authorList>
            <consortium name="Ensembl"/>
        </authorList>
    </citation>
    <scope>IDENTIFICATION</scope>
</reference>
<keyword evidence="10" id="KW-0805">Transcription regulation</keyword>
<dbReference type="SUPFAM" id="SSF57903">
    <property type="entry name" value="FYVE/PHD zinc finger"/>
    <property type="match status" value="2"/>
</dbReference>
<feature type="domain" description="PHD-type" evidence="15">
    <location>
        <begin position="582"/>
        <end position="630"/>
    </location>
</feature>
<evidence type="ECO:0000313" key="16">
    <source>
        <dbReference type="Ensembl" id="ENSACDP00005013269.1"/>
    </source>
</evidence>
<evidence type="ECO:0000256" key="5">
    <source>
        <dbReference type="ARBA" id="ARBA00022723"/>
    </source>
</evidence>
<keyword evidence="9" id="KW-0524">Neurogenesis</keyword>
<proteinExistence type="inferred from homology"/>
<dbReference type="PANTHER" id="PTHR45888:SF4">
    <property type="entry name" value="PHD FINGER PROTEIN 10"/>
    <property type="match status" value="1"/>
</dbReference>
<dbReference type="FunFam" id="3.30.40.10:FF:000202">
    <property type="entry name" value="PHD finger protein 10 isoform X1"/>
    <property type="match status" value="1"/>
</dbReference>
<dbReference type="InterPro" id="IPR001965">
    <property type="entry name" value="Znf_PHD"/>
</dbReference>
<dbReference type="InterPro" id="IPR038045">
    <property type="entry name" value="PHF10_PHD_finger_1"/>
</dbReference>
<evidence type="ECO:0000256" key="13">
    <source>
        <dbReference type="PROSITE-ProRule" id="PRU00146"/>
    </source>
</evidence>
<evidence type="ECO:0000256" key="6">
    <source>
        <dbReference type="ARBA" id="ARBA00022737"/>
    </source>
</evidence>
<accession>A0A8B9DYL5</accession>
<dbReference type="Gene3D" id="3.30.1140.40">
    <property type="entry name" value="Tctex-1"/>
    <property type="match status" value="1"/>
</dbReference>
<evidence type="ECO:0000256" key="12">
    <source>
        <dbReference type="ARBA" id="ARBA00023242"/>
    </source>
</evidence>
<dbReference type="InterPro" id="IPR038586">
    <property type="entry name" value="Tctex-1-like_sf"/>
</dbReference>
<evidence type="ECO:0000256" key="3">
    <source>
        <dbReference type="ARBA" id="ARBA00006097"/>
    </source>
</evidence>
<dbReference type="CDD" id="cd15529">
    <property type="entry name" value="PHD2_PHF10"/>
    <property type="match status" value="1"/>
</dbReference>
<evidence type="ECO:0000256" key="7">
    <source>
        <dbReference type="ARBA" id="ARBA00022771"/>
    </source>
</evidence>
<dbReference type="PANTHER" id="PTHR45888">
    <property type="entry name" value="HL01030P-RELATED"/>
    <property type="match status" value="1"/>
</dbReference>
<dbReference type="GO" id="GO:0071564">
    <property type="term" value="C:npBAF complex"/>
    <property type="evidence" value="ECO:0007669"/>
    <property type="project" value="InterPro"/>
</dbReference>
<keyword evidence="5" id="KW-0479">Metal-binding</keyword>
<evidence type="ECO:0000256" key="14">
    <source>
        <dbReference type="SAM" id="MobiDB-lite"/>
    </source>
</evidence>
<sequence>METRPKAERRLSLSVAQRERPGRLVEAVKMKGKWKQSVFEPLAPLEEEYFSDSTKNRRLPFRASRAKIKYANTYRLESYNKFRDYLVRDKAQAILTNKLQQGNYDAVSSPSLCASISEEILTATKEMGFDRYKYVVSVLIVEKAGQAIHVASRWVWDVQRDSWVSAKYETETFIALALDDTEENSNDGSQPSKRRRMGSGDSSRSCETSSQDLGYSYFPAENLIEYKWPPDETGEYYMLQEQVSEYLGVTSFKRKYPDLERRDLSHKEKLYLRELNVITETQCTLGLTALRSDEVIDLMIKEYPAKHAEYSVILQEKERQRITDHYKEYSQMQQQNTQKVEASKVPEYIKKAAKKAAEFNSNLNRERMEERRAYFDLQTHIIQVPQGKYKVLPTERTKVSPYPVALIPGQFQEYYKRYSPDELRYLPLNTALYEPPLDPELPALDSDGDSDDAEEGRGDEKRKTKGNSDNSSGNVSEGDCATDNQEDSFQGRQKTRDKSSTPRKDGSKRSVLSKSVPGYKPKVIPNAICGICLKGKESNKKGKAEALIHCSQCDNSGHPSCLDMTPELVAMIKTYPWQCMECKTCIICGQPHHEEEMMFCDVCDRGYHTFCVGLDAIPSGRWICDCCQKDSPVPRRGGRRGKNSKEG</sequence>
<evidence type="ECO:0000313" key="17">
    <source>
        <dbReference type="Proteomes" id="UP000694521"/>
    </source>
</evidence>
<dbReference type="Ensembl" id="ENSACDT00005016000.1">
    <property type="protein sequence ID" value="ENSACDP00005013269.1"/>
    <property type="gene ID" value="ENSACDG00005009766.1"/>
</dbReference>
<evidence type="ECO:0000256" key="1">
    <source>
        <dbReference type="ARBA" id="ARBA00004123"/>
    </source>
</evidence>
<evidence type="ECO:0000256" key="8">
    <source>
        <dbReference type="ARBA" id="ARBA00022833"/>
    </source>
</evidence>
<evidence type="ECO:0000256" key="9">
    <source>
        <dbReference type="ARBA" id="ARBA00022902"/>
    </source>
</evidence>
<dbReference type="InterPro" id="IPR019787">
    <property type="entry name" value="Znf_PHD-finger"/>
</dbReference>
<evidence type="ECO:0000256" key="4">
    <source>
        <dbReference type="ARBA" id="ARBA00016995"/>
    </source>
</evidence>
<feature type="compositionally biased region" description="Low complexity" evidence="14">
    <location>
        <begin position="436"/>
        <end position="445"/>
    </location>
</feature>
<evidence type="ECO:0000259" key="15">
    <source>
        <dbReference type="PROSITE" id="PS50016"/>
    </source>
</evidence>
<dbReference type="InterPro" id="IPR011011">
    <property type="entry name" value="Znf_FYVE_PHD"/>
</dbReference>
<dbReference type="Pfam" id="PF03645">
    <property type="entry name" value="Tctex-1"/>
    <property type="match status" value="1"/>
</dbReference>
<dbReference type="GO" id="GO:0007399">
    <property type="term" value="P:nervous system development"/>
    <property type="evidence" value="ECO:0007669"/>
    <property type="project" value="UniProtKB-KW"/>
</dbReference>
<organism evidence="16 17">
    <name type="scientific">Anser cygnoides</name>
    <name type="common">Swan goose</name>
    <dbReference type="NCBI Taxonomy" id="8845"/>
    <lineage>
        <taxon>Eukaryota</taxon>
        <taxon>Metazoa</taxon>
        <taxon>Chordata</taxon>
        <taxon>Craniata</taxon>
        <taxon>Vertebrata</taxon>
        <taxon>Euteleostomi</taxon>
        <taxon>Archelosauria</taxon>
        <taxon>Archosauria</taxon>
        <taxon>Dinosauria</taxon>
        <taxon>Saurischia</taxon>
        <taxon>Theropoda</taxon>
        <taxon>Coelurosauria</taxon>
        <taxon>Aves</taxon>
        <taxon>Neognathae</taxon>
        <taxon>Galloanserae</taxon>
        <taxon>Anseriformes</taxon>
        <taxon>Anatidae</taxon>
        <taxon>Anserinae</taxon>
        <taxon>Anser</taxon>
    </lineage>
</organism>
<dbReference type="InterPro" id="IPR005334">
    <property type="entry name" value="Tctex-1-like"/>
</dbReference>
<dbReference type="GO" id="GO:0008270">
    <property type="term" value="F:zinc ion binding"/>
    <property type="evidence" value="ECO:0007669"/>
    <property type="project" value="UniProtKB-KW"/>
</dbReference>
<dbReference type="Gene3D" id="3.30.40.10">
    <property type="entry name" value="Zinc/RING finger domain, C3HC4 (zinc finger)"/>
    <property type="match status" value="1"/>
</dbReference>
<evidence type="ECO:0000256" key="11">
    <source>
        <dbReference type="ARBA" id="ARBA00023163"/>
    </source>
</evidence>
<keyword evidence="8" id="KW-0862">Zinc</keyword>
<feature type="region of interest" description="Disordered" evidence="14">
    <location>
        <begin position="436"/>
        <end position="517"/>
    </location>
</feature>
<keyword evidence="6" id="KW-0677">Repeat</keyword>
<keyword evidence="7 13" id="KW-0863">Zinc-finger</keyword>
<protein>
    <recommendedName>
        <fullName evidence="4">PHD finger protein 10</fullName>
    </recommendedName>
</protein>
<reference evidence="16" key="2">
    <citation type="submission" date="2025-09" db="UniProtKB">
        <authorList>
            <consortium name="Ensembl"/>
        </authorList>
    </citation>
    <scope>IDENTIFICATION</scope>
</reference>